<dbReference type="EMBL" id="CACVAV010000112">
    <property type="protein sequence ID" value="CAA6807246.1"/>
    <property type="molecule type" value="Genomic_DNA"/>
</dbReference>
<evidence type="ECO:0008006" key="2">
    <source>
        <dbReference type="Google" id="ProtNLM"/>
    </source>
</evidence>
<accession>A0A6S6SIS2</accession>
<evidence type="ECO:0000313" key="1">
    <source>
        <dbReference type="EMBL" id="CAA6807246.1"/>
    </source>
</evidence>
<dbReference type="AlphaFoldDB" id="A0A6S6SIS2"/>
<name>A0A6S6SIS2_9GAMM</name>
<dbReference type="Pfam" id="PF05258">
    <property type="entry name" value="DciA"/>
    <property type="match status" value="1"/>
</dbReference>
<protein>
    <recommendedName>
        <fullName evidence="2">DUF721 domain-containing protein</fullName>
    </recommendedName>
</protein>
<gene>
    <name evidence="1" type="ORF">HELGO_WM12317</name>
</gene>
<sequence length="138" mass="15833">MKKVDYLIKGNFISQRLNQFDQLTQAIEEFVSMPLENRVWPMIRGRRLTLLTDDPHLATQARFMEKQLCKHINTKLGLRIIGVDIKVMSLPLARKRAAISRKKASPQTTEVVRSIANSIADPELQAALKRLIDTDTRH</sequence>
<dbReference type="InterPro" id="IPR007922">
    <property type="entry name" value="DciA-like"/>
</dbReference>
<reference evidence="1" key="1">
    <citation type="submission" date="2020-01" db="EMBL/GenBank/DDBJ databases">
        <authorList>
            <person name="Meier V. D."/>
            <person name="Meier V D."/>
        </authorList>
    </citation>
    <scope>NUCLEOTIDE SEQUENCE</scope>
    <source>
        <strain evidence="1">HLG_WM_MAG_08</strain>
    </source>
</reference>
<organism evidence="1">
    <name type="scientific">uncultured Thiotrichaceae bacterium</name>
    <dbReference type="NCBI Taxonomy" id="298394"/>
    <lineage>
        <taxon>Bacteria</taxon>
        <taxon>Pseudomonadati</taxon>
        <taxon>Pseudomonadota</taxon>
        <taxon>Gammaproteobacteria</taxon>
        <taxon>Thiotrichales</taxon>
        <taxon>Thiotrichaceae</taxon>
        <taxon>environmental samples</taxon>
    </lineage>
</organism>
<proteinExistence type="predicted"/>